<organism evidence="1 2">
    <name type="scientific">Pyrococcus kukulkanii</name>
    <dbReference type="NCBI Taxonomy" id="1609559"/>
    <lineage>
        <taxon>Archaea</taxon>
        <taxon>Methanobacteriati</taxon>
        <taxon>Methanobacteriota</taxon>
        <taxon>Thermococci</taxon>
        <taxon>Thermococcales</taxon>
        <taxon>Thermococcaceae</taxon>
        <taxon>Pyrococcus</taxon>
    </lineage>
</organism>
<gene>
    <name evidence="1" type="ORF">P8X34_11115</name>
</gene>
<sequence>MAVVLRGLPENKAMNDFLLAILDCLQHRAEKMDGFTDITGERDTIVMKLKIGDAHIVVEFYKFKDSDPHVTVIVYEDGDAAEAYYKEVRERLRKTL</sequence>
<evidence type="ECO:0000313" key="1">
    <source>
        <dbReference type="EMBL" id="MFA4805277.1"/>
    </source>
</evidence>
<evidence type="ECO:0000313" key="2">
    <source>
        <dbReference type="Proteomes" id="UP001571980"/>
    </source>
</evidence>
<accession>A0ABV4T5X8</accession>
<name>A0ABV4T5X8_9EURY</name>
<protein>
    <submittedName>
        <fullName evidence="1">Uncharacterized protein</fullName>
    </submittedName>
</protein>
<reference evidence="1 2" key="1">
    <citation type="submission" date="2023-03" db="EMBL/GenBank/DDBJ databases">
        <title>Speciation in Pyrococcus: adaptation to high temperature as a mechanism.</title>
        <authorList>
            <person name="Gu J."/>
        </authorList>
    </citation>
    <scope>NUCLEOTIDE SEQUENCE [LARGE SCALE GENOMIC DNA]</scope>
    <source>
        <strain evidence="1 2">LMOA34</strain>
    </source>
</reference>
<dbReference type="Proteomes" id="UP001571980">
    <property type="component" value="Unassembled WGS sequence"/>
</dbReference>
<dbReference type="EMBL" id="JARRIG010000007">
    <property type="protein sequence ID" value="MFA4805277.1"/>
    <property type="molecule type" value="Genomic_DNA"/>
</dbReference>
<comment type="caution">
    <text evidence="1">The sequence shown here is derived from an EMBL/GenBank/DDBJ whole genome shotgun (WGS) entry which is preliminary data.</text>
</comment>
<dbReference type="RefSeq" id="WP_372824781.1">
    <property type="nucleotide sequence ID" value="NZ_JARRIG010000007.1"/>
</dbReference>
<proteinExistence type="predicted"/>
<keyword evidence="2" id="KW-1185">Reference proteome</keyword>